<dbReference type="PANTHER" id="PTHR35106:SF1">
    <property type="entry name" value="CHORD DOMAIN-CONTAINING PROTEIN"/>
    <property type="match status" value="1"/>
</dbReference>
<dbReference type="EMBL" id="JBFOLK010000004">
    <property type="protein sequence ID" value="KAL2518505.1"/>
    <property type="molecule type" value="Genomic_DNA"/>
</dbReference>
<comment type="caution">
    <text evidence="2">The sequence shown here is derived from an EMBL/GenBank/DDBJ whole genome shotgun (WGS) entry which is preliminary data.</text>
</comment>
<feature type="compositionally biased region" description="Basic and acidic residues" evidence="1">
    <location>
        <begin position="26"/>
        <end position="38"/>
    </location>
</feature>
<protein>
    <submittedName>
        <fullName evidence="2">Uncharacterized protein</fullName>
    </submittedName>
</protein>
<organism evidence="2 3">
    <name type="scientific">Abeliophyllum distichum</name>
    <dbReference type="NCBI Taxonomy" id="126358"/>
    <lineage>
        <taxon>Eukaryota</taxon>
        <taxon>Viridiplantae</taxon>
        <taxon>Streptophyta</taxon>
        <taxon>Embryophyta</taxon>
        <taxon>Tracheophyta</taxon>
        <taxon>Spermatophyta</taxon>
        <taxon>Magnoliopsida</taxon>
        <taxon>eudicotyledons</taxon>
        <taxon>Gunneridae</taxon>
        <taxon>Pentapetalae</taxon>
        <taxon>asterids</taxon>
        <taxon>lamiids</taxon>
        <taxon>Lamiales</taxon>
        <taxon>Oleaceae</taxon>
        <taxon>Forsythieae</taxon>
        <taxon>Abeliophyllum</taxon>
    </lineage>
</organism>
<dbReference type="PANTHER" id="PTHR35106">
    <property type="entry name" value="BNAA07G25190D PROTEIN"/>
    <property type="match status" value="1"/>
</dbReference>
<name>A0ABD1U0J5_9LAMI</name>
<gene>
    <name evidence="2" type="ORF">Adt_14752</name>
</gene>
<evidence type="ECO:0000256" key="1">
    <source>
        <dbReference type="SAM" id="MobiDB-lite"/>
    </source>
</evidence>
<dbReference type="Proteomes" id="UP001604336">
    <property type="component" value="Unassembled WGS sequence"/>
</dbReference>
<evidence type="ECO:0000313" key="3">
    <source>
        <dbReference type="Proteomes" id="UP001604336"/>
    </source>
</evidence>
<proteinExistence type="predicted"/>
<evidence type="ECO:0000313" key="2">
    <source>
        <dbReference type="EMBL" id="KAL2518505.1"/>
    </source>
</evidence>
<keyword evidence="3" id="KW-1185">Reference proteome</keyword>
<reference evidence="3" key="1">
    <citation type="submission" date="2024-07" db="EMBL/GenBank/DDBJ databases">
        <title>Two chromosome-level genome assemblies of Korean endemic species Abeliophyllum distichum and Forsythia ovata (Oleaceae).</title>
        <authorList>
            <person name="Jang H."/>
        </authorList>
    </citation>
    <scope>NUCLEOTIDE SEQUENCE [LARGE SCALE GENOMIC DNA]</scope>
</reference>
<dbReference type="AlphaFoldDB" id="A0ABD1U0J5"/>
<sequence length="128" mass="15240">MRYLWHSTFWIKTERRGTEKRRKQRTKMDKENEKGEVQAAKEKQRVCKRCKETYSASSNTPTSCRYHPSFFVCRRHDDQIRYNSSRDLQLEIQFQLAPVTITNSEVLSKYLSFTLIEGKETLGRLVLS</sequence>
<feature type="region of interest" description="Disordered" evidence="1">
    <location>
        <begin position="16"/>
        <end position="38"/>
    </location>
</feature>
<accession>A0ABD1U0J5</accession>